<gene>
    <name evidence="1" type="ORF">GCM10022286_28980</name>
</gene>
<name>A0ABP7ZN99_9MICO</name>
<keyword evidence="2" id="KW-1185">Reference proteome</keyword>
<dbReference type="Pfam" id="PF13641">
    <property type="entry name" value="Glyco_tranf_2_3"/>
    <property type="match status" value="1"/>
</dbReference>
<proteinExistence type="predicted"/>
<dbReference type="PANTHER" id="PTHR43179">
    <property type="entry name" value="RHAMNOSYLTRANSFERASE WBBL"/>
    <property type="match status" value="1"/>
</dbReference>
<sequence>MRDPGALPADPGVAVVTVSYFSTDALEGLIESLHASTVAPAATIVVNNAPDDVLELPELPGLEVVEAKGNLGYGAGINLGARRLGPDIHWILVTNPDVRLSRHALESLLEVAQAEPDAGAIGPRIIEPGGEVYPSARELPSLRTGVGHALFANVWLSNPWSRRYHGEYRASSAQWRETGWLSGSCQLVRREAFDAIGGFDDSYFMYFEDVDLGDRLTKAGWRNLYVPAASVMHTGAHSTKTRAAAMRAEHHRSAYLYLSRKYSGWYLAPLRLCLRIALGARAHITSRG</sequence>
<comment type="caution">
    <text evidence="1">The sequence shown here is derived from an EMBL/GenBank/DDBJ whole genome shotgun (WGS) entry which is preliminary data.</text>
</comment>
<accession>A0ABP7ZN99</accession>
<dbReference type="Gene3D" id="3.90.550.10">
    <property type="entry name" value="Spore Coat Polysaccharide Biosynthesis Protein SpsA, Chain A"/>
    <property type="match status" value="1"/>
</dbReference>
<dbReference type="RefSeq" id="WP_344792596.1">
    <property type="nucleotide sequence ID" value="NZ_BAABBV010000002.1"/>
</dbReference>
<dbReference type="PANTHER" id="PTHR43179:SF7">
    <property type="entry name" value="RHAMNOSYLTRANSFERASE WBBL"/>
    <property type="match status" value="1"/>
</dbReference>
<evidence type="ECO:0000313" key="2">
    <source>
        <dbReference type="Proteomes" id="UP001415169"/>
    </source>
</evidence>
<dbReference type="EMBL" id="BAABBV010000002">
    <property type="protein sequence ID" value="GAA4165570.1"/>
    <property type="molecule type" value="Genomic_DNA"/>
</dbReference>
<dbReference type="SUPFAM" id="SSF53448">
    <property type="entry name" value="Nucleotide-diphospho-sugar transferases"/>
    <property type="match status" value="1"/>
</dbReference>
<reference evidence="1" key="2">
    <citation type="submission" date="2023-12" db="EMBL/GenBank/DDBJ databases">
        <authorList>
            <person name="Sun Q."/>
            <person name="Inoue M."/>
        </authorList>
    </citation>
    <scope>NUCLEOTIDE SEQUENCE</scope>
    <source>
        <strain evidence="1">JCM 17590</strain>
    </source>
</reference>
<dbReference type="InterPro" id="IPR029044">
    <property type="entry name" value="Nucleotide-diphossugar_trans"/>
</dbReference>
<evidence type="ECO:0000313" key="1">
    <source>
        <dbReference type="EMBL" id="GAA4165570.1"/>
    </source>
</evidence>
<organism evidence="1 2">
    <name type="scientific">Gryllotalpicola daejeonensis</name>
    <dbReference type="NCBI Taxonomy" id="993087"/>
    <lineage>
        <taxon>Bacteria</taxon>
        <taxon>Bacillati</taxon>
        <taxon>Actinomycetota</taxon>
        <taxon>Actinomycetes</taxon>
        <taxon>Micrococcales</taxon>
        <taxon>Microbacteriaceae</taxon>
        <taxon>Gryllotalpicola</taxon>
    </lineage>
</organism>
<dbReference type="CDD" id="cd04186">
    <property type="entry name" value="GT_2_like_c"/>
    <property type="match status" value="1"/>
</dbReference>
<protein>
    <submittedName>
        <fullName evidence="1">Glycosyltransferase family 2 protein</fullName>
    </submittedName>
</protein>
<reference evidence="1" key="1">
    <citation type="journal article" date="2014" name="Int. J. Syst. Evol. Microbiol.">
        <title>Complete genome of a new Firmicutes species belonging to the dominant human colonic microbiota ('Ruminococcus bicirculans') reveals two chromosomes and a selective capacity to utilize plant glucans.</title>
        <authorList>
            <consortium name="NISC Comparative Sequencing Program"/>
            <person name="Wegmann U."/>
            <person name="Louis P."/>
            <person name="Goesmann A."/>
            <person name="Henrissat B."/>
            <person name="Duncan S.H."/>
            <person name="Flint H.J."/>
        </authorList>
    </citation>
    <scope>NUCLEOTIDE SEQUENCE</scope>
    <source>
        <strain evidence="1">JCM 17590</strain>
    </source>
</reference>
<dbReference type="Proteomes" id="UP001415169">
    <property type="component" value="Unassembled WGS sequence"/>
</dbReference>